<dbReference type="SUPFAM" id="SSF56112">
    <property type="entry name" value="Protein kinase-like (PK-like)"/>
    <property type="match status" value="1"/>
</dbReference>
<evidence type="ECO:0000313" key="3">
    <source>
        <dbReference type="Proteomes" id="UP000298030"/>
    </source>
</evidence>
<keyword evidence="3" id="KW-1185">Reference proteome</keyword>
<dbReference type="InterPro" id="IPR052396">
    <property type="entry name" value="Meiotic_Drive_Suppr_Kinase"/>
</dbReference>
<evidence type="ECO:0000313" key="2">
    <source>
        <dbReference type="EMBL" id="TEB33982.1"/>
    </source>
</evidence>
<dbReference type="OrthoDB" id="427969at2759"/>
<dbReference type="STRING" id="71717.A0A4Y7TKB3"/>
<protein>
    <recommendedName>
        <fullName evidence="4">Protein kinase domain-containing protein</fullName>
    </recommendedName>
</protein>
<organism evidence="2 3">
    <name type="scientific">Coprinellus micaceus</name>
    <name type="common">Glistening ink-cap mushroom</name>
    <name type="synonym">Coprinus micaceus</name>
    <dbReference type="NCBI Taxonomy" id="71717"/>
    <lineage>
        <taxon>Eukaryota</taxon>
        <taxon>Fungi</taxon>
        <taxon>Dikarya</taxon>
        <taxon>Basidiomycota</taxon>
        <taxon>Agaricomycotina</taxon>
        <taxon>Agaricomycetes</taxon>
        <taxon>Agaricomycetidae</taxon>
        <taxon>Agaricales</taxon>
        <taxon>Agaricineae</taxon>
        <taxon>Psathyrellaceae</taxon>
        <taxon>Coprinellus</taxon>
    </lineage>
</organism>
<accession>A0A4Y7TKB3</accession>
<dbReference type="PANTHER" id="PTHR37171:SF1">
    <property type="entry name" value="SERINE_THREONINE-PROTEIN KINASE YRZF-RELATED"/>
    <property type="match status" value="1"/>
</dbReference>
<reference evidence="2 3" key="1">
    <citation type="journal article" date="2019" name="Nat. Ecol. Evol.">
        <title>Megaphylogeny resolves global patterns of mushroom evolution.</title>
        <authorList>
            <person name="Varga T."/>
            <person name="Krizsan K."/>
            <person name="Foldi C."/>
            <person name="Dima B."/>
            <person name="Sanchez-Garcia M."/>
            <person name="Sanchez-Ramirez S."/>
            <person name="Szollosi G.J."/>
            <person name="Szarkandi J.G."/>
            <person name="Papp V."/>
            <person name="Albert L."/>
            <person name="Andreopoulos W."/>
            <person name="Angelini C."/>
            <person name="Antonin V."/>
            <person name="Barry K.W."/>
            <person name="Bougher N.L."/>
            <person name="Buchanan P."/>
            <person name="Buyck B."/>
            <person name="Bense V."/>
            <person name="Catcheside P."/>
            <person name="Chovatia M."/>
            <person name="Cooper J."/>
            <person name="Damon W."/>
            <person name="Desjardin D."/>
            <person name="Finy P."/>
            <person name="Geml J."/>
            <person name="Haridas S."/>
            <person name="Hughes K."/>
            <person name="Justo A."/>
            <person name="Karasinski D."/>
            <person name="Kautmanova I."/>
            <person name="Kiss B."/>
            <person name="Kocsube S."/>
            <person name="Kotiranta H."/>
            <person name="LaButti K.M."/>
            <person name="Lechner B.E."/>
            <person name="Liimatainen K."/>
            <person name="Lipzen A."/>
            <person name="Lukacs Z."/>
            <person name="Mihaltcheva S."/>
            <person name="Morgado L.N."/>
            <person name="Niskanen T."/>
            <person name="Noordeloos M.E."/>
            <person name="Ohm R.A."/>
            <person name="Ortiz-Santana B."/>
            <person name="Ovrebo C."/>
            <person name="Racz N."/>
            <person name="Riley R."/>
            <person name="Savchenko A."/>
            <person name="Shiryaev A."/>
            <person name="Soop K."/>
            <person name="Spirin V."/>
            <person name="Szebenyi C."/>
            <person name="Tomsovsky M."/>
            <person name="Tulloss R.E."/>
            <person name="Uehling J."/>
            <person name="Grigoriev I.V."/>
            <person name="Vagvolgyi C."/>
            <person name="Papp T."/>
            <person name="Martin F.M."/>
            <person name="Miettinen O."/>
            <person name="Hibbett D.S."/>
            <person name="Nagy L.G."/>
        </authorList>
    </citation>
    <scope>NUCLEOTIDE SEQUENCE [LARGE SCALE GENOMIC DNA]</scope>
    <source>
        <strain evidence="2 3">FP101781</strain>
    </source>
</reference>
<evidence type="ECO:0008006" key="4">
    <source>
        <dbReference type="Google" id="ProtNLM"/>
    </source>
</evidence>
<dbReference type="EMBL" id="QPFP01000011">
    <property type="protein sequence ID" value="TEB33982.1"/>
    <property type="molecule type" value="Genomic_DNA"/>
</dbReference>
<name>A0A4Y7TKB3_COPMI</name>
<dbReference type="InterPro" id="IPR011009">
    <property type="entry name" value="Kinase-like_dom_sf"/>
</dbReference>
<dbReference type="Gene3D" id="1.10.510.10">
    <property type="entry name" value="Transferase(Phosphotransferase) domain 1"/>
    <property type="match status" value="1"/>
</dbReference>
<dbReference type="AlphaFoldDB" id="A0A4Y7TKB3"/>
<dbReference type="PANTHER" id="PTHR37171">
    <property type="entry name" value="SERINE/THREONINE-PROTEIN KINASE YRZF-RELATED"/>
    <property type="match status" value="1"/>
</dbReference>
<dbReference type="Proteomes" id="UP000298030">
    <property type="component" value="Unassembled WGS sequence"/>
</dbReference>
<feature type="compositionally biased region" description="Polar residues" evidence="1">
    <location>
        <begin position="53"/>
        <end position="62"/>
    </location>
</feature>
<gene>
    <name evidence="2" type="ORF">FA13DRAFT_1730292</name>
</gene>
<feature type="region of interest" description="Disordered" evidence="1">
    <location>
        <begin position="47"/>
        <end position="68"/>
    </location>
</feature>
<evidence type="ECO:0000256" key="1">
    <source>
        <dbReference type="SAM" id="MobiDB-lite"/>
    </source>
</evidence>
<comment type="caution">
    <text evidence="2">The sequence shown here is derived from an EMBL/GenBank/DDBJ whole genome shotgun (WGS) entry which is preliminary data.</text>
</comment>
<proteinExistence type="predicted"/>
<sequence>MSGTASSNTSPIHGFVPADSSSFNLGNEVRVGDVVYLAHRALMKRLPEPDLQETGTKPSSHPQPKRYRSTQFESPALFLTKEVLEAHVIINENLFIALGILKKSHRIKKYDEQSVTKDAVKPIVALLLATFEARIPADHDRQWDAADCVKLENTVELDVVMMREGGPPLPDGFAPELEGLESAIEMKSPRACNLSEIVSFTNRFMNAVVTQQIRDQVGKQGSLLKKVHPEQPFVIHGLSLAPAHLFPTASNGSSILGIGSDLLAVGDEYPSVVTKPENWLEYIDKVGALTFTIMCHSDSRISDVWYEDCPDQRRQVQSMTSAAGKALQPTPVEVVLTYFWAATSLVQQAVSLPLLLVLTHLRWLNLTRTLKQRDVDEIALDSSLSWRFPLSLSLFPPHSIHETAQNIVYVYSYPKIVIKLFRNEKTFANEHACYKRLIDLQGRGIPVVLATGVCPSDRRPFLILSHEGEKLDKVSDLEKTALQQVVDAIHKRGLHHHDLHPRNVVRDSKGNLSIIDFGYSRACTDTECTDDWKEWWAS</sequence>